<protein>
    <recommendedName>
        <fullName evidence="7">TF-B3 domain-containing protein</fullName>
    </recommendedName>
</protein>
<keyword evidence="5" id="KW-0539">Nucleus</keyword>
<organism evidence="8 9">
    <name type="scientific">Aegilops tauschii subsp. strangulata</name>
    <name type="common">Goatgrass</name>
    <dbReference type="NCBI Taxonomy" id="200361"/>
    <lineage>
        <taxon>Eukaryota</taxon>
        <taxon>Viridiplantae</taxon>
        <taxon>Streptophyta</taxon>
        <taxon>Embryophyta</taxon>
        <taxon>Tracheophyta</taxon>
        <taxon>Spermatophyta</taxon>
        <taxon>Magnoliopsida</taxon>
        <taxon>Liliopsida</taxon>
        <taxon>Poales</taxon>
        <taxon>Poaceae</taxon>
        <taxon>BOP clade</taxon>
        <taxon>Pooideae</taxon>
        <taxon>Triticodae</taxon>
        <taxon>Triticeae</taxon>
        <taxon>Triticinae</taxon>
        <taxon>Aegilops</taxon>
    </lineage>
</organism>
<reference evidence="9" key="2">
    <citation type="journal article" date="2017" name="Nat. Plants">
        <title>The Aegilops tauschii genome reveals multiple impacts of transposons.</title>
        <authorList>
            <person name="Zhao G."/>
            <person name="Zou C."/>
            <person name="Li K."/>
            <person name="Wang K."/>
            <person name="Li T."/>
            <person name="Gao L."/>
            <person name="Zhang X."/>
            <person name="Wang H."/>
            <person name="Yang Z."/>
            <person name="Liu X."/>
            <person name="Jiang W."/>
            <person name="Mao L."/>
            <person name="Kong X."/>
            <person name="Jiao Y."/>
            <person name="Jia J."/>
        </authorList>
    </citation>
    <scope>NUCLEOTIDE SEQUENCE [LARGE SCALE GENOMIC DNA]</scope>
    <source>
        <strain evidence="9">cv. AL8/78</strain>
    </source>
</reference>
<evidence type="ECO:0000259" key="7">
    <source>
        <dbReference type="PROSITE" id="PS50863"/>
    </source>
</evidence>
<evidence type="ECO:0000313" key="9">
    <source>
        <dbReference type="Proteomes" id="UP000015105"/>
    </source>
</evidence>
<feature type="region of interest" description="Disordered" evidence="6">
    <location>
        <begin position="496"/>
        <end position="521"/>
    </location>
</feature>
<keyword evidence="4" id="KW-0804">Transcription</keyword>
<dbReference type="GO" id="GO:0003677">
    <property type="term" value="F:DNA binding"/>
    <property type="evidence" value="ECO:0007669"/>
    <property type="project" value="UniProtKB-KW"/>
</dbReference>
<dbReference type="AlphaFoldDB" id="A0A453FH85"/>
<dbReference type="InterPro" id="IPR050655">
    <property type="entry name" value="Plant_B3_domain"/>
</dbReference>
<reference evidence="9" key="1">
    <citation type="journal article" date="2014" name="Science">
        <title>Ancient hybridizations among the ancestral genomes of bread wheat.</title>
        <authorList>
            <consortium name="International Wheat Genome Sequencing Consortium,"/>
            <person name="Marcussen T."/>
            <person name="Sandve S.R."/>
            <person name="Heier L."/>
            <person name="Spannagl M."/>
            <person name="Pfeifer M."/>
            <person name="Jakobsen K.S."/>
            <person name="Wulff B.B."/>
            <person name="Steuernagel B."/>
            <person name="Mayer K.F."/>
            <person name="Olsen O.A."/>
        </authorList>
    </citation>
    <scope>NUCLEOTIDE SEQUENCE [LARGE SCALE GENOMIC DNA]</scope>
    <source>
        <strain evidence="9">cv. AL8/78</strain>
    </source>
</reference>
<dbReference type="Gene3D" id="2.40.330.10">
    <property type="entry name" value="DNA-binding pseudobarrel domain"/>
    <property type="match status" value="1"/>
</dbReference>
<feature type="region of interest" description="Disordered" evidence="6">
    <location>
        <begin position="19"/>
        <end position="63"/>
    </location>
</feature>
<dbReference type="CDD" id="cd10017">
    <property type="entry name" value="B3_DNA"/>
    <property type="match status" value="1"/>
</dbReference>
<sequence>RRIAFRFDRAGEAAVILPPEVTLHPSHQPTTPALAPLPPRATDGARGGMNMNGDRSAGSAMEEDEGRPRFFKVLVGDFARRLEIPRDFLSYIPEVGLRGSNISPVQAMLKRSEGKTWVVELEKVDRCVFLTTGWPKFVVDNSLREYEFLLFRHDKKMDFMVSVFGRNACEKAVRSSGSAAQATESLERKLPCDMLPTRKRGHSGDELTKTINNLRQSHSLVMIPDQSDTKIFPFQRSTKGNGHISPQSFADIHLHEVDGLKDELKIYLLLKVPMDDDKAKVIAEVMSRLHVDRVTVDLFCATLCLYKWDSDAAAEVLNTCRGKPQIPNQFLKQKLVLQFDFIKRELRHFFPTGDDCPPQIRDSRESSLEEPNLSTQALQNYLPAVKSKLVDDHELCDLSYKQKRRIVKSRSQQISETPRRSPRLAHLKNSGGSIDSGLKEKPEVLESSPSSTIDQVEHRAGHACLLYEKPEHVFEGDRQHAIGSLSQDFKRLKRTRGKVGLSEKPQHNQENEEKIDQGNNGEIFEEQVDRNAAETSESFMGRDWIDPSPPTKSKLSSMIINELCLTWKPSVHTNSLENVLLHIQCDNFMKTITHVQGIIRSSPSDLHCAAIIEAVVQKEILKWDSCLQDVDAQRVVIALLEHAKKIKEIHNFNMESRKEEFSTKLQDQLKWQLKELESVCTSLEFDYKKVTCDGNIAVSTSQEQKKKLHALQDEIKGLQQSMMMENEIQKLVHQVAEHESLVQKSLMERVRVKTVLKSYKQVLAEVKERLASDELGLIDVDALVKVEMDNLRKEIEISKGRLLNIIFK</sequence>
<evidence type="ECO:0000256" key="1">
    <source>
        <dbReference type="ARBA" id="ARBA00004123"/>
    </source>
</evidence>
<comment type="subcellular location">
    <subcellularLocation>
        <location evidence="1">Nucleus</location>
    </subcellularLocation>
</comment>
<feature type="region of interest" description="Disordered" evidence="6">
    <location>
        <begin position="353"/>
        <end position="372"/>
    </location>
</feature>
<proteinExistence type="predicted"/>
<reference evidence="8" key="4">
    <citation type="submission" date="2019-03" db="UniProtKB">
        <authorList>
            <consortium name="EnsemblPlants"/>
        </authorList>
    </citation>
    <scope>IDENTIFICATION</scope>
</reference>
<feature type="region of interest" description="Disordered" evidence="6">
    <location>
        <begin position="407"/>
        <end position="455"/>
    </location>
</feature>
<feature type="domain" description="TF-B3" evidence="7">
    <location>
        <begin position="67"/>
        <end position="167"/>
    </location>
</feature>
<dbReference type="InterPro" id="IPR003340">
    <property type="entry name" value="B3_DNA-bd"/>
</dbReference>
<dbReference type="EnsemblPlants" id="AET3Gv20677300.4">
    <property type="protein sequence ID" value="AET3Gv20677300.4"/>
    <property type="gene ID" value="AET3Gv20677300"/>
</dbReference>
<dbReference type="Proteomes" id="UP000015105">
    <property type="component" value="Chromosome 3D"/>
</dbReference>
<dbReference type="Gramene" id="AET3Gv20677300.4">
    <property type="protein sequence ID" value="AET3Gv20677300.4"/>
    <property type="gene ID" value="AET3Gv20677300"/>
</dbReference>
<evidence type="ECO:0000313" key="8">
    <source>
        <dbReference type="EnsemblPlants" id="AET3Gv20677300.4"/>
    </source>
</evidence>
<accession>A0A453FH85</accession>
<evidence type="ECO:0000256" key="5">
    <source>
        <dbReference type="ARBA" id="ARBA00023242"/>
    </source>
</evidence>
<dbReference type="PANTHER" id="PTHR31920:SF122">
    <property type="entry name" value="B3 DOMAIN-CONTAINING PROTEIN REM23"/>
    <property type="match status" value="1"/>
</dbReference>
<dbReference type="InterPro" id="IPR015300">
    <property type="entry name" value="DNA-bd_pseudobarrel_sf"/>
</dbReference>
<dbReference type="STRING" id="200361.A0A453FH85"/>
<evidence type="ECO:0000256" key="2">
    <source>
        <dbReference type="ARBA" id="ARBA00023015"/>
    </source>
</evidence>
<dbReference type="Pfam" id="PF02362">
    <property type="entry name" value="B3"/>
    <property type="match status" value="1"/>
</dbReference>
<dbReference type="PROSITE" id="PS50863">
    <property type="entry name" value="B3"/>
    <property type="match status" value="1"/>
</dbReference>
<keyword evidence="9" id="KW-1185">Reference proteome</keyword>
<reference evidence="8" key="3">
    <citation type="journal article" date="2017" name="Nature">
        <title>Genome sequence of the progenitor of the wheat D genome Aegilops tauschii.</title>
        <authorList>
            <person name="Luo M.C."/>
            <person name="Gu Y.Q."/>
            <person name="Puiu D."/>
            <person name="Wang H."/>
            <person name="Twardziok S.O."/>
            <person name="Deal K.R."/>
            <person name="Huo N."/>
            <person name="Zhu T."/>
            <person name="Wang L."/>
            <person name="Wang Y."/>
            <person name="McGuire P.E."/>
            <person name="Liu S."/>
            <person name="Long H."/>
            <person name="Ramasamy R.K."/>
            <person name="Rodriguez J.C."/>
            <person name="Van S.L."/>
            <person name="Yuan L."/>
            <person name="Wang Z."/>
            <person name="Xia Z."/>
            <person name="Xiao L."/>
            <person name="Anderson O.D."/>
            <person name="Ouyang S."/>
            <person name="Liang Y."/>
            <person name="Zimin A.V."/>
            <person name="Pertea G."/>
            <person name="Qi P."/>
            <person name="Bennetzen J.L."/>
            <person name="Dai X."/>
            <person name="Dawson M.W."/>
            <person name="Muller H.G."/>
            <person name="Kugler K."/>
            <person name="Rivarola-Duarte L."/>
            <person name="Spannagl M."/>
            <person name="Mayer K.F.X."/>
            <person name="Lu F.H."/>
            <person name="Bevan M.W."/>
            <person name="Leroy P."/>
            <person name="Li P."/>
            <person name="You F.M."/>
            <person name="Sun Q."/>
            <person name="Liu Z."/>
            <person name="Lyons E."/>
            <person name="Wicker T."/>
            <person name="Salzberg S.L."/>
            <person name="Devos K.M."/>
            <person name="Dvorak J."/>
        </authorList>
    </citation>
    <scope>NUCLEOTIDE SEQUENCE [LARGE SCALE GENOMIC DNA]</scope>
    <source>
        <strain evidence="8">cv. AL8/78</strain>
    </source>
</reference>
<evidence type="ECO:0000256" key="3">
    <source>
        <dbReference type="ARBA" id="ARBA00023125"/>
    </source>
</evidence>
<dbReference type="GO" id="GO:0005634">
    <property type="term" value="C:nucleus"/>
    <property type="evidence" value="ECO:0007669"/>
    <property type="project" value="UniProtKB-SubCell"/>
</dbReference>
<reference evidence="8" key="5">
    <citation type="journal article" date="2021" name="G3 (Bethesda)">
        <title>Aegilops tauschii genome assembly Aet v5.0 features greater sequence contiguity and improved annotation.</title>
        <authorList>
            <person name="Wang L."/>
            <person name="Zhu T."/>
            <person name="Rodriguez J.C."/>
            <person name="Deal K.R."/>
            <person name="Dubcovsky J."/>
            <person name="McGuire P.E."/>
            <person name="Lux T."/>
            <person name="Spannagl M."/>
            <person name="Mayer K.F.X."/>
            <person name="Baldrich P."/>
            <person name="Meyers B.C."/>
            <person name="Huo N."/>
            <person name="Gu Y.Q."/>
            <person name="Zhou H."/>
            <person name="Devos K.M."/>
            <person name="Bennetzen J.L."/>
            <person name="Unver T."/>
            <person name="Budak H."/>
            <person name="Gulick P.J."/>
            <person name="Galiba G."/>
            <person name="Kalapos B."/>
            <person name="Nelson D.R."/>
            <person name="Li P."/>
            <person name="You F.M."/>
            <person name="Luo M.C."/>
            <person name="Dvorak J."/>
        </authorList>
    </citation>
    <scope>NUCLEOTIDE SEQUENCE [LARGE SCALE GENOMIC DNA]</scope>
    <source>
        <strain evidence="8">cv. AL8/78</strain>
    </source>
</reference>
<dbReference type="SUPFAM" id="SSF101936">
    <property type="entry name" value="DNA-binding pseudobarrel domain"/>
    <property type="match status" value="1"/>
</dbReference>
<dbReference type="SMART" id="SM01019">
    <property type="entry name" value="B3"/>
    <property type="match status" value="1"/>
</dbReference>
<keyword evidence="2" id="KW-0805">Transcription regulation</keyword>
<name>A0A453FH85_AEGTS</name>
<evidence type="ECO:0000256" key="4">
    <source>
        <dbReference type="ARBA" id="ARBA00023163"/>
    </source>
</evidence>
<evidence type="ECO:0000256" key="6">
    <source>
        <dbReference type="SAM" id="MobiDB-lite"/>
    </source>
</evidence>
<feature type="compositionally biased region" description="Basic and acidic residues" evidence="6">
    <location>
        <begin position="504"/>
        <end position="516"/>
    </location>
</feature>
<keyword evidence="3" id="KW-0238">DNA-binding</keyword>
<dbReference type="PANTHER" id="PTHR31920">
    <property type="entry name" value="B3 DOMAIN-CONTAINING"/>
    <property type="match status" value="1"/>
</dbReference>